<dbReference type="EMBL" id="CP040818">
    <property type="protein sequence ID" value="QDL92032.1"/>
    <property type="molecule type" value="Genomic_DNA"/>
</dbReference>
<protein>
    <recommendedName>
        <fullName evidence="7">Glucose-6-phosphate isomerase</fullName>
    </recommendedName>
</protein>
<accession>A0A5B8FZF7</accession>
<dbReference type="GO" id="GO:0006094">
    <property type="term" value="P:gluconeogenesis"/>
    <property type="evidence" value="ECO:0007669"/>
    <property type="project" value="UniProtKB-KW"/>
</dbReference>
<keyword evidence="3" id="KW-0413">Isomerase</keyword>
<evidence type="ECO:0000256" key="3">
    <source>
        <dbReference type="ARBA" id="ARBA00023235"/>
    </source>
</evidence>
<dbReference type="AlphaFoldDB" id="A0A5B8FZF7"/>
<organism evidence="5 6">
    <name type="scientific">Paroceanicella profunda</name>
    <dbReference type="NCBI Taxonomy" id="2579971"/>
    <lineage>
        <taxon>Bacteria</taxon>
        <taxon>Pseudomonadati</taxon>
        <taxon>Pseudomonadota</taxon>
        <taxon>Alphaproteobacteria</taxon>
        <taxon>Rhodobacterales</taxon>
        <taxon>Paracoccaceae</taxon>
        <taxon>Paroceanicella</taxon>
    </lineage>
</organism>
<dbReference type="GO" id="GO:0097367">
    <property type="term" value="F:carbohydrate derivative binding"/>
    <property type="evidence" value="ECO:0007669"/>
    <property type="project" value="InterPro"/>
</dbReference>
<feature type="compositionally biased region" description="Basic residues" evidence="4">
    <location>
        <begin position="411"/>
        <end position="422"/>
    </location>
</feature>
<feature type="region of interest" description="Disordered" evidence="4">
    <location>
        <begin position="1"/>
        <end position="21"/>
    </location>
</feature>
<feature type="region of interest" description="Disordered" evidence="4">
    <location>
        <begin position="410"/>
        <end position="436"/>
    </location>
</feature>
<gene>
    <name evidence="5" type="ORF">FDP22_09735</name>
</gene>
<dbReference type="GO" id="GO:0051156">
    <property type="term" value="P:glucose 6-phosphate metabolic process"/>
    <property type="evidence" value="ECO:0007669"/>
    <property type="project" value="TreeGrafter"/>
</dbReference>
<dbReference type="OrthoDB" id="9817562at2"/>
<keyword evidence="2" id="KW-0324">Glycolysis</keyword>
<dbReference type="Proteomes" id="UP000305888">
    <property type="component" value="Chromosome"/>
</dbReference>
<evidence type="ECO:0008006" key="7">
    <source>
        <dbReference type="Google" id="ProtNLM"/>
    </source>
</evidence>
<dbReference type="PROSITE" id="PS51463">
    <property type="entry name" value="P_GLUCOSE_ISOMERASE_3"/>
    <property type="match status" value="1"/>
</dbReference>
<dbReference type="InterPro" id="IPR001672">
    <property type="entry name" value="G6P_Isomerase"/>
</dbReference>
<dbReference type="GO" id="GO:0006096">
    <property type="term" value="P:glycolytic process"/>
    <property type="evidence" value="ECO:0007669"/>
    <property type="project" value="UniProtKB-KW"/>
</dbReference>
<evidence type="ECO:0000313" key="6">
    <source>
        <dbReference type="Proteomes" id="UP000305888"/>
    </source>
</evidence>
<dbReference type="GO" id="GO:0005829">
    <property type="term" value="C:cytosol"/>
    <property type="evidence" value="ECO:0007669"/>
    <property type="project" value="TreeGrafter"/>
</dbReference>
<evidence type="ECO:0000256" key="4">
    <source>
        <dbReference type="SAM" id="MobiDB-lite"/>
    </source>
</evidence>
<dbReference type="SUPFAM" id="SSF53697">
    <property type="entry name" value="SIS domain"/>
    <property type="match status" value="1"/>
</dbReference>
<reference evidence="5 6" key="1">
    <citation type="submission" date="2019-06" db="EMBL/GenBank/DDBJ databases">
        <title>Genome sequence of Rhodobacteraceae bacterium D4M1.</title>
        <authorList>
            <person name="Cao J."/>
        </authorList>
    </citation>
    <scope>NUCLEOTIDE SEQUENCE [LARGE SCALE GENOMIC DNA]</scope>
    <source>
        <strain evidence="5 6">D4M1</strain>
    </source>
</reference>
<dbReference type="Gene3D" id="3.40.50.10490">
    <property type="entry name" value="Glucose-6-phosphate isomerase like protein, domain 1"/>
    <property type="match status" value="2"/>
</dbReference>
<evidence type="ECO:0000256" key="2">
    <source>
        <dbReference type="ARBA" id="ARBA00023152"/>
    </source>
</evidence>
<dbReference type="PANTHER" id="PTHR11469">
    <property type="entry name" value="GLUCOSE-6-PHOSPHATE ISOMERASE"/>
    <property type="match status" value="1"/>
</dbReference>
<dbReference type="InterPro" id="IPR046348">
    <property type="entry name" value="SIS_dom_sf"/>
</dbReference>
<evidence type="ECO:0000256" key="1">
    <source>
        <dbReference type="ARBA" id="ARBA00022432"/>
    </source>
</evidence>
<dbReference type="GO" id="GO:0048029">
    <property type="term" value="F:monosaccharide binding"/>
    <property type="evidence" value="ECO:0007669"/>
    <property type="project" value="TreeGrafter"/>
</dbReference>
<dbReference type="GO" id="GO:0004347">
    <property type="term" value="F:glucose-6-phosphate isomerase activity"/>
    <property type="evidence" value="ECO:0007669"/>
    <property type="project" value="InterPro"/>
</dbReference>
<keyword evidence="1" id="KW-0312">Gluconeogenesis</keyword>
<dbReference type="PANTHER" id="PTHR11469:SF1">
    <property type="entry name" value="GLUCOSE-6-PHOSPHATE ISOMERASE"/>
    <property type="match status" value="1"/>
</dbReference>
<dbReference type="KEGG" id="ppru:FDP22_09735"/>
<sequence length="559" mass="60262">MISAMKGPPAGTACRRGARGREMVTQEHLQDLELLAAMIRRRRHAQLIASPGRFEAMHACEGDLLLDLSSAAMTPEVISALLSFAAACGLGERRSAWIDGETAADPSLEAIPAPALRCPPGQVSEVDGQDISRALDASRQWPETLAMAIRRGEIGGAGGRPFTDILQLGPETADPGPAMVTRSLTAAGGAAPRVHFLSSKEGNRLRRLTARLDPGTTAIVFAEREILAPEIRMLASRLRGWLIAHLGEAAARRQLFAVTRDVETARALGMDPARIMGFTNRSHASFSCWSPLNLGLQIAIGPDALLDLRRGAHQMDMHFRDAPSAINLGTLLGLADFWHEDMLGLAQADPMQFGAGPDDWAAYMRGLRSRRGASSSPGRARVADLLVSALPEDVDWDEYQVSAMAEGLHSLRQRSHGGRQRRPGGPVLIEPRRGASLPEPGQPTVILAYGRFDAVTLGRLMALSEHRLFVTASLRGRSFRSEPRRVPEEVARLGRVFSTGSMTGTDPVLHGLVAHLVQLRGLTPEAGPHTGRAAEVITFPGFSGRRRRSGAQQLPHRTG</sequence>
<evidence type="ECO:0000313" key="5">
    <source>
        <dbReference type="EMBL" id="QDL92032.1"/>
    </source>
</evidence>
<proteinExistence type="predicted"/>
<keyword evidence="6" id="KW-1185">Reference proteome</keyword>
<name>A0A5B8FZF7_9RHOB</name>
<dbReference type="Pfam" id="PF00342">
    <property type="entry name" value="PGI"/>
    <property type="match status" value="1"/>
</dbReference>